<dbReference type="Proteomes" id="UP001597101">
    <property type="component" value="Unassembled WGS sequence"/>
</dbReference>
<dbReference type="Pfam" id="PF06230">
    <property type="entry name" value="LpxI_C"/>
    <property type="match status" value="1"/>
</dbReference>
<dbReference type="Pfam" id="PF17930">
    <property type="entry name" value="LpxI_N"/>
    <property type="match status" value="1"/>
</dbReference>
<reference evidence="4" key="1">
    <citation type="journal article" date="2019" name="Int. J. Syst. Evol. Microbiol.">
        <title>The Global Catalogue of Microorganisms (GCM) 10K type strain sequencing project: providing services to taxonomists for standard genome sequencing and annotation.</title>
        <authorList>
            <consortium name="The Broad Institute Genomics Platform"/>
            <consortium name="The Broad Institute Genome Sequencing Center for Infectious Disease"/>
            <person name="Wu L."/>
            <person name="Ma J."/>
        </authorList>
    </citation>
    <scope>NUCLEOTIDE SEQUENCE [LARGE SCALE GENOMIC DNA]</scope>
    <source>
        <strain evidence="4">CCUG 60023</strain>
    </source>
</reference>
<dbReference type="Gene3D" id="3.40.140.80">
    <property type="match status" value="1"/>
</dbReference>
<dbReference type="InterPro" id="IPR043167">
    <property type="entry name" value="LpxI_C_sf"/>
</dbReference>
<gene>
    <name evidence="3" type="ORF">ACFQ14_13955</name>
</gene>
<accession>A0ABW3FKQ8</accession>
<comment type="caution">
    <text evidence="3">The sequence shown here is derived from an EMBL/GenBank/DDBJ whole genome shotgun (WGS) entry which is preliminary data.</text>
</comment>
<dbReference type="Gene3D" id="3.40.50.20">
    <property type="match status" value="1"/>
</dbReference>
<feature type="domain" description="LpxI C-terminal" evidence="1">
    <location>
        <begin position="145"/>
        <end position="275"/>
    </location>
</feature>
<sequence length="282" mass="29757">MTTAPSIAIIAGNGALPIEAASTLIDKGYKVLVLGIEGEADAELDKFDTVRLRWGQVGQLFATIEQRGINTVLLAGGIARKPDLKSIGRPDWATIRRLPDILASALVGDNSALSNVVSLLEKRGLTVVGFREVLPEFLAQLGDNSAARPRNRDIASLKHAADVAHSLGPFDIGQSVVAVGERVVAIEGAEGTDAMLERVAHLRTIGRLPKAGGVLVKCFKPGQEARVDLPTIGPTTIVNVHAAGLDGIGIDAGYSLIVERERTLKRARDLGVFVYGLDGVVP</sequence>
<name>A0ABW3FKQ8_9HYPH</name>
<organism evidence="3 4">
    <name type="scientific">Pseudahrensia aquimaris</name>
    <dbReference type="NCBI Taxonomy" id="744461"/>
    <lineage>
        <taxon>Bacteria</taxon>
        <taxon>Pseudomonadati</taxon>
        <taxon>Pseudomonadota</taxon>
        <taxon>Alphaproteobacteria</taxon>
        <taxon>Hyphomicrobiales</taxon>
        <taxon>Ahrensiaceae</taxon>
        <taxon>Pseudahrensia</taxon>
    </lineage>
</organism>
<dbReference type="InterPro" id="IPR053174">
    <property type="entry name" value="LpxI"/>
</dbReference>
<dbReference type="InterPro" id="IPR010415">
    <property type="entry name" value="LpxI_C"/>
</dbReference>
<dbReference type="RefSeq" id="WP_377213369.1">
    <property type="nucleotide sequence ID" value="NZ_JBHTJV010000013.1"/>
</dbReference>
<proteinExistence type="predicted"/>
<evidence type="ECO:0000313" key="3">
    <source>
        <dbReference type="EMBL" id="MFD0917510.1"/>
    </source>
</evidence>
<feature type="domain" description="LpxI N-terminal" evidence="2">
    <location>
        <begin position="7"/>
        <end position="136"/>
    </location>
</feature>
<dbReference type="PANTHER" id="PTHR39962:SF1">
    <property type="entry name" value="LPXI FAMILY PROTEIN"/>
    <property type="match status" value="1"/>
</dbReference>
<evidence type="ECO:0000259" key="2">
    <source>
        <dbReference type="Pfam" id="PF17930"/>
    </source>
</evidence>
<dbReference type="PANTHER" id="PTHR39962">
    <property type="entry name" value="BLL4848 PROTEIN"/>
    <property type="match status" value="1"/>
</dbReference>
<evidence type="ECO:0000259" key="1">
    <source>
        <dbReference type="Pfam" id="PF06230"/>
    </source>
</evidence>
<evidence type="ECO:0000313" key="4">
    <source>
        <dbReference type="Proteomes" id="UP001597101"/>
    </source>
</evidence>
<keyword evidence="4" id="KW-1185">Reference proteome</keyword>
<dbReference type="EMBL" id="JBHTJV010000013">
    <property type="protein sequence ID" value="MFD0917510.1"/>
    <property type="molecule type" value="Genomic_DNA"/>
</dbReference>
<dbReference type="InterPro" id="IPR041255">
    <property type="entry name" value="LpxI_N"/>
</dbReference>
<protein>
    <submittedName>
        <fullName evidence="3">LpxI family protein</fullName>
    </submittedName>
</protein>